<feature type="domain" description="Response regulatory" evidence="8">
    <location>
        <begin position="12"/>
        <end position="134"/>
    </location>
</feature>
<dbReference type="Gene3D" id="3.30.565.10">
    <property type="entry name" value="Histidine kinase-like ATPase, C-terminal domain"/>
    <property type="match status" value="1"/>
</dbReference>
<dbReference type="Pfam" id="PF00512">
    <property type="entry name" value="HisKA"/>
    <property type="match status" value="1"/>
</dbReference>
<dbReference type="PANTHER" id="PTHR43547">
    <property type="entry name" value="TWO-COMPONENT HISTIDINE KINASE"/>
    <property type="match status" value="1"/>
</dbReference>
<dbReference type="InterPro" id="IPR001789">
    <property type="entry name" value="Sig_transdc_resp-reg_receiver"/>
</dbReference>
<dbReference type="InterPro" id="IPR003661">
    <property type="entry name" value="HisK_dim/P_dom"/>
</dbReference>
<dbReference type="RefSeq" id="WP_190467116.1">
    <property type="nucleotide sequence ID" value="NZ_JACJPW010000050.1"/>
</dbReference>
<evidence type="ECO:0000256" key="4">
    <source>
        <dbReference type="ARBA" id="ARBA00022777"/>
    </source>
</evidence>
<dbReference type="EC" id="2.7.13.3" evidence="2"/>
<dbReference type="SUPFAM" id="SSF52172">
    <property type="entry name" value="CheY-like"/>
    <property type="match status" value="2"/>
</dbReference>
<keyword evidence="4" id="KW-0808">Transferase</keyword>
<dbReference type="PROSITE" id="PS50110">
    <property type="entry name" value="RESPONSE_REGULATORY"/>
    <property type="match status" value="2"/>
</dbReference>
<name>A0A926VGD5_9CYAN</name>
<keyword evidence="4" id="KW-0418">Kinase</keyword>
<dbReference type="CDD" id="cd00082">
    <property type="entry name" value="HisKA"/>
    <property type="match status" value="1"/>
</dbReference>
<evidence type="ECO:0000313" key="11">
    <source>
        <dbReference type="EMBL" id="MBD2183229.1"/>
    </source>
</evidence>
<protein>
    <recommendedName>
        <fullName evidence="2">histidine kinase</fullName>
        <ecNumber evidence="2">2.7.13.3</ecNumber>
    </recommendedName>
</protein>
<dbReference type="SMART" id="SM00387">
    <property type="entry name" value="HATPase_c"/>
    <property type="match status" value="1"/>
</dbReference>
<dbReference type="PRINTS" id="PR00344">
    <property type="entry name" value="BCTRLSENSOR"/>
</dbReference>
<accession>A0A926VGD5</accession>
<dbReference type="SMART" id="SM00448">
    <property type="entry name" value="REC"/>
    <property type="match status" value="2"/>
</dbReference>
<dbReference type="Proteomes" id="UP000641646">
    <property type="component" value="Unassembled WGS sequence"/>
</dbReference>
<keyword evidence="12" id="KW-1185">Reference proteome</keyword>
<gene>
    <name evidence="11" type="ORF">H6G03_19545</name>
</gene>
<dbReference type="CDD" id="cd00130">
    <property type="entry name" value="PAS"/>
    <property type="match status" value="1"/>
</dbReference>
<reference evidence="11" key="2">
    <citation type="submission" date="2020-08" db="EMBL/GenBank/DDBJ databases">
        <authorList>
            <person name="Chen M."/>
            <person name="Teng W."/>
            <person name="Zhao L."/>
            <person name="Hu C."/>
            <person name="Zhou Y."/>
            <person name="Han B."/>
            <person name="Song L."/>
            <person name="Shu W."/>
        </authorList>
    </citation>
    <scope>NUCLEOTIDE SEQUENCE</scope>
    <source>
        <strain evidence="11">FACHB-1375</strain>
    </source>
</reference>
<dbReference type="InterPro" id="IPR004358">
    <property type="entry name" value="Sig_transdc_His_kin-like_C"/>
</dbReference>
<organism evidence="11 12">
    <name type="scientific">Aerosakkonema funiforme FACHB-1375</name>
    <dbReference type="NCBI Taxonomy" id="2949571"/>
    <lineage>
        <taxon>Bacteria</taxon>
        <taxon>Bacillati</taxon>
        <taxon>Cyanobacteriota</taxon>
        <taxon>Cyanophyceae</taxon>
        <taxon>Oscillatoriophycideae</taxon>
        <taxon>Aerosakkonematales</taxon>
        <taxon>Aerosakkonemataceae</taxon>
        <taxon>Aerosakkonema</taxon>
    </lineage>
</organism>
<dbReference type="SUPFAM" id="SSF55874">
    <property type="entry name" value="ATPase domain of HSP90 chaperone/DNA topoisomerase II/histidine kinase"/>
    <property type="match status" value="1"/>
</dbReference>
<evidence type="ECO:0000256" key="3">
    <source>
        <dbReference type="ARBA" id="ARBA00022553"/>
    </source>
</evidence>
<dbReference type="Gene3D" id="3.40.50.2300">
    <property type="match status" value="2"/>
</dbReference>
<feature type="domain" description="Response regulatory" evidence="8">
    <location>
        <begin position="530"/>
        <end position="646"/>
    </location>
</feature>
<dbReference type="InterPro" id="IPR005467">
    <property type="entry name" value="His_kinase_dom"/>
</dbReference>
<reference evidence="11" key="1">
    <citation type="journal article" date="2015" name="ISME J.">
        <title>Draft Genome Sequence of Streptomyces incarnatus NRRL8089, which Produces the Nucleoside Antibiotic Sinefungin.</title>
        <authorList>
            <person name="Oshima K."/>
            <person name="Hattori M."/>
            <person name="Shimizu H."/>
            <person name="Fukuda K."/>
            <person name="Nemoto M."/>
            <person name="Inagaki K."/>
            <person name="Tamura T."/>
        </authorList>
    </citation>
    <scope>NUCLEOTIDE SEQUENCE</scope>
    <source>
        <strain evidence="11">FACHB-1375</strain>
    </source>
</reference>
<dbReference type="GO" id="GO:0000155">
    <property type="term" value="F:phosphorelay sensor kinase activity"/>
    <property type="evidence" value="ECO:0007669"/>
    <property type="project" value="InterPro"/>
</dbReference>
<evidence type="ECO:0000259" key="9">
    <source>
        <dbReference type="PROSITE" id="PS50112"/>
    </source>
</evidence>
<dbReference type="Pfam" id="PF13426">
    <property type="entry name" value="PAS_9"/>
    <property type="match status" value="1"/>
</dbReference>
<dbReference type="InterPro" id="IPR001610">
    <property type="entry name" value="PAC"/>
</dbReference>
<feature type="domain" description="PAS" evidence="9">
    <location>
        <begin position="149"/>
        <end position="207"/>
    </location>
</feature>
<dbReference type="Gene3D" id="3.30.450.20">
    <property type="entry name" value="PAS domain"/>
    <property type="match status" value="1"/>
</dbReference>
<dbReference type="Gene3D" id="1.10.287.130">
    <property type="match status" value="1"/>
</dbReference>
<dbReference type="InterPro" id="IPR000700">
    <property type="entry name" value="PAS-assoc_C"/>
</dbReference>
<dbReference type="EMBL" id="JACJPW010000050">
    <property type="protein sequence ID" value="MBD2183229.1"/>
    <property type="molecule type" value="Genomic_DNA"/>
</dbReference>
<dbReference type="SUPFAM" id="SSF47384">
    <property type="entry name" value="Homodimeric domain of signal transducing histidine kinase"/>
    <property type="match status" value="1"/>
</dbReference>
<evidence type="ECO:0000259" key="7">
    <source>
        <dbReference type="PROSITE" id="PS50109"/>
    </source>
</evidence>
<dbReference type="InterPro" id="IPR036097">
    <property type="entry name" value="HisK_dim/P_sf"/>
</dbReference>
<dbReference type="PROSITE" id="PS50112">
    <property type="entry name" value="PAS"/>
    <property type="match status" value="1"/>
</dbReference>
<dbReference type="InterPro" id="IPR035965">
    <property type="entry name" value="PAS-like_dom_sf"/>
</dbReference>
<dbReference type="SUPFAM" id="SSF55785">
    <property type="entry name" value="PYP-like sensor domain (PAS domain)"/>
    <property type="match status" value="1"/>
</dbReference>
<dbReference type="Pfam" id="PF02518">
    <property type="entry name" value="HATPase_c"/>
    <property type="match status" value="1"/>
</dbReference>
<evidence type="ECO:0000313" key="12">
    <source>
        <dbReference type="Proteomes" id="UP000641646"/>
    </source>
</evidence>
<feature type="modified residue" description="4-aspartylphosphate" evidence="6">
    <location>
        <position position="61"/>
    </location>
</feature>
<feature type="modified residue" description="4-aspartylphosphate" evidence="6">
    <location>
        <position position="581"/>
    </location>
</feature>
<evidence type="ECO:0000256" key="5">
    <source>
        <dbReference type="ARBA" id="ARBA00023012"/>
    </source>
</evidence>
<dbReference type="InterPro" id="IPR036890">
    <property type="entry name" value="HATPase_C_sf"/>
</dbReference>
<keyword evidence="3 6" id="KW-0597">Phosphoprotein</keyword>
<evidence type="ECO:0000259" key="10">
    <source>
        <dbReference type="PROSITE" id="PS50113"/>
    </source>
</evidence>
<dbReference type="PROSITE" id="PS50113">
    <property type="entry name" value="PAC"/>
    <property type="match status" value="1"/>
</dbReference>
<evidence type="ECO:0000259" key="8">
    <source>
        <dbReference type="PROSITE" id="PS50110"/>
    </source>
</evidence>
<evidence type="ECO:0000256" key="6">
    <source>
        <dbReference type="PROSITE-ProRule" id="PRU00169"/>
    </source>
</evidence>
<dbReference type="Pfam" id="PF00072">
    <property type="entry name" value="Response_reg"/>
    <property type="match status" value="2"/>
</dbReference>
<dbReference type="InterPro" id="IPR011006">
    <property type="entry name" value="CheY-like_superfamily"/>
</dbReference>
<dbReference type="InterPro" id="IPR000014">
    <property type="entry name" value="PAS"/>
</dbReference>
<dbReference type="NCBIfam" id="TIGR00229">
    <property type="entry name" value="sensory_box"/>
    <property type="match status" value="1"/>
</dbReference>
<dbReference type="InterPro" id="IPR003594">
    <property type="entry name" value="HATPase_dom"/>
</dbReference>
<evidence type="ECO:0000256" key="2">
    <source>
        <dbReference type="ARBA" id="ARBA00012438"/>
    </source>
</evidence>
<dbReference type="SMART" id="SM00388">
    <property type="entry name" value="HisKA"/>
    <property type="match status" value="1"/>
</dbReference>
<keyword evidence="5" id="KW-0902">Two-component regulatory system</keyword>
<dbReference type="SMART" id="SM00091">
    <property type="entry name" value="PAS"/>
    <property type="match status" value="1"/>
</dbReference>
<feature type="domain" description="Histidine kinase" evidence="7">
    <location>
        <begin position="286"/>
        <end position="509"/>
    </location>
</feature>
<evidence type="ECO:0000256" key="1">
    <source>
        <dbReference type="ARBA" id="ARBA00000085"/>
    </source>
</evidence>
<dbReference type="SMART" id="SM00086">
    <property type="entry name" value="PAC"/>
    <property type="match status" value="1"/>
</dbReference>
<comment type="catalytic activity">
    <reaction evidence="1">
        <text>ATP + protein L-histidine = ADP + protein N-phospho-L-histidine.</text>
        <dbReference type="EC" id="2.7.13.3"/>
    </reaction>
</comment>
<dbReference type="PROSITE" id="PS50109">
    <property type="entry name" value="HIS_KIN"/>
    <property type="match status" value="1"/>
</dbReference>
<sequence>MNISTDKKDAPLILAIDDDKFMRLQLRRAMEEVGYQVVEAANGEEGLVAYTRWRPDIVLLDAVMPVMDGFTFCKLIRTENICQTQSLCNPPPVLMITALEDRESVDRAFEAGANDYITKPIHWAVLRQRVRRLLEACRAEIDRQRSEQKIREQAALLDIATEAILVQNLDNQILFWNKGAERLYGWRSEEAIGKNVNQLLYKQVPPELESGQPIFDEAGSWQGELLQVTKYGKEIIVESRWTLVQEEQKQPKSILTVNTDITEKKQLETQFLRAQRMESIGTLASGIAHDLNNALAPILMSVQLLEMKCHDEHSQRLLKILEANTKRSADLVKQVLSFARGLQGDRTNLQVAHLISEIAKIVKQTFPKCIEIYTDVPSSEIWTVCGDATQLHQVLMNLCVNARDAMPKGGILNVVAENIFIDENYARMNIEAKVGKYVVITVSDTGTGIPREILDRIFEPFFTTKEHGKGTGLGLSTAVGIVKGHGGFINVYSEVGKGTKFKVCLPAASTDESKFSQEIYRELPRGNGELVLVVDDEDAIREITKTSLESYNYQAIGASNGIEAIALYAERKTNISVVLVDMMMPMMDGPTTIRTLQKINPNVKIIAISGLTSNSQVTELNRQSVQTFLPKPFTSEELLKSLRSVIATDGKN</sequence>
<proteinExistence type="predicted"/>
<dbReference type="PANTHER" id="PTHR43547:SF2">
    <property type="entry name" value="HYBRID SIGNAL TRANSDUCTION HISTIDINE KINASE C"/>
    <property type="match status" value="1"/>
</dbReference>
<dbReference type="AlphaFoldDB" id="A0A926VGD5"/>
<feature type="domain" description="PAC" evidence="10">
    <location>
        <begin position="219"/>
        <end position="273"/>
    </location>
</feature>
<comment type="caution">
    <text evidence="11">The sequence shown here is derived from an EMBL/GenBank/DDBJ whole genome shotgun (WGS) entry which is preliminary data.</text>
</comment>